<evidence type="ECO:0000313" key="10">
    <source>
        <dbReference type="Proteomes" id="UP001066276"/>
    </source>
</evidence>
<gene>
    <name evidence="9" type="ORF">NDU88_006715</name>
</gene>
<evidence type="ECO:0000256" key="7">
    <source>
        <dbReference type="ARBA" id="ARBA00023180"/>
    </source>
</evidence>
<dbReference type="PANTHER" id="PTHR11567:SF211">
    <property type="entry name" value="PROSTATIC ACID PHOSPHATASE"/>
    <property type="match status" value="1"/>
</dbReference>
<evidence type="ECO:0000313" key="9">
    <source>
        <dbReference type="EMBL" id="KAJ1101649.1"/>
    </source>
</evidence>
<dbReference type="Proteomes" id="UP001066276">
    <property type="component" value="Chromosome 10"/>
</dbReference>
<keyword evidence="4" id="KW-0732">Signal</keyword>
<dbReference type="InterPro" id="IPR029033">
    <property type="entry name" value="His_PPase_superfam"/>
</dbReference>
<dbReference type="InterPro" id="IPR050645">
    <property type="entry name" value="Histidine_acid_phosphatase"/>
</dbReference>
<evidence type="ECO:0000256" key="1">
    <source>
        <dbReference type="ARBA" id="ARBA00000032"/>
    </source>
</evidence>
<dbReference type="Pfam" id="PF00328">
    <property type="entry name" value="His_Phos_2"/>
    <property type="match status" value="1"/>
</dbReference>
<evidence type="ECO:0000256" key="2">
    <source>
        <dbReference type="ARBA" id="ARBA00005375"/>
    </source>
</evidence>
<comment type="catalytic activity">
    <reaction evidence="1">
        <text>a phosphate monoester + H2O = an alcohol + phosphate</text>
        <dbReference type="Rhea" id="RHEA:15017"/>
        <dbReference type="ChEBI" id="CHEBI:15377"/>
        <dbReference type="ChEBI" id="CHEBI:30879"/>
        <dbReference type="ChEBI" id="CHEBI:43474"/>
        <dbReference type="ChEBI" id="CHEBI:67140"/>
        <dbReference type="EC" id="3.1.3.2"/>
    </reaction>
</comment>
<keyword evidence="6" id="KW-1015">Disulfide bond</keyword>
<proteinExistence type="inferred from homology"/>
<dbReference type="PANTHER" id="PTHR11567">
    <property type="entry name" value="ACID PHOSPHATASE-RELATED"/>
    <property type="match status" value="1"/>
</dbReference>
<evidence type="ECO:0000256" key="5">
    <source>
        <dbReference type="ARBA" id="ARBA00022801"/>
    </source>
</evidence>
<dbReference type="EMBL" id="JANPWB010000014">
    <property type="protein sequence ID" value="KAJ1101649.1"/>
    <property type="molecule type" value="Genomic_DNA"/>
</dbReference>
<evidence type="ECO:0000256" key="3">
    <source>
        <dbReference type="ARBA" id="ARBA00012646"/>
    </source>
</evidence>
<dbReference type="EC" id="3.1.3.2" evidence="3"/>
<feature type="region of interest" description="Disordered" evidence="8">
    <location>
        <begin position="46"/>
        <end position="72"/>
    </location>
</feature>
<name>A0AAV7MEP5_PLEWA</name>
<dbReference type="InterPro" id="IPR000560">
    <property type="entry name" value="His_Pase_clade-2"/>
</dbReference>
<sequence length="180" mass="20374">MANILMMGQSKELSKVRAAHMEAALLTQVKVEPVIAITTAATEKKKNRQKVYRHGDRSARESYPNDPHKEDAWPQGYGQLSTIGMNQHYKLGQYLKKRYQGFLNATYNRDEIYVRSTDYDRTLMSAEANLAGMYPPTGEQIWNDTIPWQPIPVHTVPLSEDQVSVACGGCFSSRFSIIFA</sequence>
<keyword evidence="10" id="KW-1185">Reference proteome</keyword>
<comment type="caution">
    <text evidence="9">The sequence shown here is derived from an EMBL/GenBank/DDBJ whole genome shotgun (WGS) entry which is preliminary data.</text>
</comment>
<dbReference type="GO" id="GO:0003993">
    <property type="term" value="F:acid phosphatase activity"/>
    <property type="evidence" value="ECO:0007669"/>
    <property type="project" value="UniProtKB-EC"/>
</dbReference>
<evidence type="ECO:0000256" key="6">
    <source>
        <dbReference type="ARBA" id="ARBA00023157"/>
    </source>
</evidence>
<dbReference type="Gene3D" id="3.40.50.1240">
    <property type="entry name" value="Phosphoglycerate mutase-like"/>
    <property type="match status" value="1"/>
</dbReference>
<dbReference type="AlphaFoldDB" id="A0AAV7MEP5"/>
<comment type="similarity">
    <text evidence="2">Belongs to the histidine acid phosphatase family.</text>
</comment>
<evidence type="ECO:0000256" key="4">
    <source>
        <dbReference type="ARBA" id="ARBA00022729"/>
    </source>
</evidence>
<evidence type="ECO:0000256" key="8">
    <source>
        <dbReference type="SAM" id="MobiDB-lite"/>
    </source>
</evidence>
<dbReference type="CDD" id="cd07061">
    <property type="entry name" value="HP_HAP_like"/>
    <property type="match status" value="1"/>
</dbReference>
<dbReference type="SUPFAM" id="SSF53254">
    <property type="entry name" value="Phosphoglycerate mutase-like"/>
    <property type="match status" value="1"/>
</dbReference>
<protein>
    <recommendedName>
        <fullName evidence="3">acid phosphatase</fullName>
        <ecNumber evidence="3">3.1.3.2</ecNumber>
    </recommendedName>
</protein>
<reference evidence="9" key="1">
    <citation type="journal article" date="2022" name="bioRxiv">
        <title>Sequencing and chromosome-scale assembly of the giantPleurodeles waltlgenome.</title>
        <authorList>
            <person name="Brown T."/>
            <person name="Elewa A."/>
            <person name="Iarovenko S."/>
            <person name="Subramanian E."/>
            <person name="Araus A.J."/>
            <person name="Petzold A."/>
            <person name="Susuki M."/>
            <person name="Suzuki K.-i.T."/>
            <person name="Hayashi T."/>
            <person name="Toyoda A."/>
            <person name="Oliveira C."/>
            <person name="Osipova E."/>
            <person name="Leigh N.D."/>
            <person name="Simon A."/>
            <person name="Yun M.H."/>
        </authorList>
    </citation>
    <scope>NUCLEOTIDE SEQUENCE</scope>
    <source>
        <strain evidence="9">20211129_DDA</strain>
        <tissue evidence="9">Liver</tissue>
    </source>
</reference>
<organism evidence="9 10">
    <name type="scientific">Pleurodeles waltl</name>
    <name type="common">Iberian ribbed newt</name>
    <dbReference type="NCBI Taxonomy" id="8319"/>
    <lineage>
        <taxon>Eukaryota</taxon>
        <taxon>Metazoa</taxon>
        <taxon>Chordata</taxon>
        <taxon>Craniata</taxon>
        <taxon>Vertebrata</taxon>
        <taxon>Euteleostomi</taxon>
        <taxon>Amphibia</taxon>
        <taxon>Batrachia</taxon>
        <taxon>Caudata</taxon>
        <taxon>Salamandroidea</taxon>
        <taxon>Salamandridae</taxon>
        <taxon>Pleurodelinae</taxon>
        <taxon>Pleurodeles</taxon>
    </lineage>
</organism>
<keyword evidence="7" id="KW-0325">Glycoprotein</keyword>
<keyword evidence="5" id="KW-0378">Hydrolase</keyword>
<accession>A0AAV7MEP5</accession>